<dbReference type="Gene3D" id="3.30.2090.10">
    <property type="entry name" value="Multidrug efflux transporter AcrB TolC docking domain, DN and DC subdomains"/>
    <property type="match status" value="2"/>
</dbReference>
<name>A0A9D8Q0Z9_9GAMM</name>
<reference evidence="2" key="1">
    <citation type="submission" date="2021-02" db="EMBL/GenBank/DDBJ databases">
        <title>Thiocyanate and organic carbon inputs drive convergent selection for specific autotrophic Afipia and Thiobacillus strains within complex microbiomes.</title>
        <authorList>
            <person name="Huddy R.J."/>
            <person name="Sachdeva R."/>
            <person name="Kadzinga F."/>
            <person name="Kantor R.S."/>
            <person name="Harrison S.T.L."/>
            <person name="Banfield J.F."/>
        </authorList>
    </citation>
    <scope>NUCLEOTIDE SEQUENCE</scope>
    <source>
        <strain evidence="2">SCN18_10_11_15_R1_P_69_7</strain>
    </source>
</reference>
<evidence type="ECO:0000313" key="2">
    <source>
        <dbReference type="EMBL" id="MBN8799226.1"/>
    </source>
</evidence>
<dbReference type="SUPFAM" id="SSF82693">
    <property type="entry name" value="Multidrug efflux transporter AcrB pore domain, PN1, PN2, PC1 and PC2 subdomains"/>
    <property type="match status" value="1"/>
</dbReference>
<dbReference type="EMBL" id="JAFKMG010000697">
    <property type="protein sequence ID" value="MBN8799226.1"/>
    <property type="molecule type" value="Genomic_DNA"/>
</dbReference>
<dbReference type="GO" id="GO:0042910">
    <property type="term" value="F:xenobiotic transmembrane transporter activity"/>
    <property type="evidence" value="ECO:0007669"/>
    <property type="project" value="TreeGrafter"/>
</dbReference>
<feature type="non-terminal residue" evidence="2">
    <location>
        <position position="1"/>
    </location>
</feature>
<dbReference type="PRINTS" id="PR00702">
    <property type="entry name" value="ACRIFLAVINRP"/>
</dbReference>
<dbReference type="SUPFAM" id="SSF82866">
    <property type="entry name" value="Multidrug efflux transporter AcrB transmembrane domain"/>
    <property type="match status" value="1"/>
</dbReference>
<dbReference type="SUPFAM" id="SSF82714">
    <property type="entry name" value="Multidrug efflux transporter AcrB TolC docking domain, DN and DC subdomains"/>
    <property type="match status" value="1"/>
</dbReference>
<dbReference type="Gene3D" id="3.30.70.1320">
    <property type="entry name" value="Multidrug efflux transporter AcrB pore domain like"/>
    <property type="match status" value="2"/>
</dbReference>
<organism evidence="2 3">
    <name type="scientific">Stenotrophomonas nitritireducens</name>
    <dbReference type="NCBI Taxonomy" id="83617"/>
    <lineage>
        <taxon>Bacteria</taxon>
        <taxon>Pseudomonadati</taxon>
        <taxon>Pseudomonadota</taxon>
        <taxon>Gammaproteobacteria</taxon>
        <taxon>Lysobacterales</taxon>
        <taxon>Lysobacteraceae</taxon>
        <taxon>Stenotrophomonas</taxon>
    </lineage>
</organism>
<feature type="transmembrane region" description="Helical" evidence="1">
    <location>
        <begin position="370"/>
        <end position="390"/>
    </location>
</feature>
<feature type="non-terminal residue" evidence="2">
    <location>
        <position position="476"/>
    </location>
</feature>
<protein>
    <submittedName>
        <fullName evidence="2">Efflux RND transporter permease subunit</fullName>
    </submittedName>
</protein>
<dbReference type="InterPro" id="IPR027463">
    <property type="entry name" value="AcrB_DN_DC_subdom"/>
</dbReference>
<gene>
    <name evidence="2" type="ORF">J0H45_07690</name>
</gene>
<accession>A0A9D8Q0Z9</accession>
<dbReference type="GO" id="GO:0005886">
    <property type="term" value="C:plasma membrane"/>
    <property type="evidence" value="ECO:0007669"/>
    <property type="project" value="TreeGrafter"/>
</dbReference>
<dbReference type="Proteomes" id="UP000664815">
    <property type="component" value="Unassembled WGS sequence"/>
</dbReference>
<keyword evidence="1" id="KW-1133">Transmembrane helix</keyword>
<dbReference type="PANTHER" id="PTHR32063">
    <property type="match status" value="1"/>
</dbReference>
<comment type="caution">
    <text evidence="2">The sequence shown here is derived from an EMBL/GenBank/DDBJ whole genome shotgun (WGS) entry which is preliminary data.</text>
</comment>
<evidence type="ECO:0000256" key="1">
    <source>
        <dbReference type="SAM" id="Phobius"/>
    </source>
</evidence>
<dbReference type="Gene3D" id="3.30.70.1430">
    <property type="entry name" value="Multidrug efflux transporter AcrB pore domain"/>
    <property type="match status" value="1"/>
</dbReference>
<dbReference type="InterPro" id="IPR001036">
    <property type="entry name" value="Acrflvin-R"/>
</dbReference>
<dbReference type="Gene3D" id="1.20.1640.10">
    <property type="entry name" value="Multidrug efflux transporter AcrB transmembrane domain"/>
    <property type="match status" value="1"/>
</dbReference>
<feature type="transmembrane region" description="Helical" evidence="1">
    <location>
        <begin position="346"/>
        <end position="363"/>
    </location>
</feature>
<dbReference type="Pfam" id="PF00873">
    <property type="entry name" value="ACR_tran"/>
    <property type="match status" value="2"/>
</dbReference>
<feature type="transmembrane region" description="Helical" evidence="1">
    <location>
        <begin position="441"/>
        <end position="461"/>
    </location>
</feature>
<dbReference type="PANTHER" id="PTHR32063:SF0">
    <property type="entry name" value="SWARMING MOTILITY PROTEIN SWRC"/>
    <property type="match status" value="1"/>
</dbReference>
<keyword evidence="1" id="KW-0812">Transmembrane</keyword>
<sequence>VELLPDLSYPTLTVRTDYEGAAPAEVETLISQPAEEALGIVKGLRKLKSISRTGQSDVVLEFAWGTDMQQAGLDVRDKMETLQLPLEAKPPVLLRFNPSTQPIMRLALSSKQDGGSEADAVRRLMELRRYADEDLKRKLEPVSGVAAVKVGGGLEDEIQVDIDQRKLAQLGLSLDSVIQRLQQENVNLSGGRLEEGSQRYLVRTVNQFATVEQMREMLLNTAGGSGAAAAGENRQLMTAILGSRDPNVIAAMRSDGSGGGTSPVRLKDVADVRQGYKEREAVIRAGGHEAVELAIYKEGDANTVSTADALEKKLEAIRKQMPKDIEMTTVEDQSVFIRHAIKDVKIDAVIGGLLSILIIFLFLRDGWSTFVISLSLPISIIATFFFMGQLGLSLNVMSLGGLALATGLVVDDSIVVLESIAKARERGMGILEAAIKGTREVFMAVVASTLTTIAVFLPLVFVEGIAGQLFRDQALT</sequence>
<keyword evidence="1" id="KW-0472">Membrane</keyword>
<proteinExistence type="predicted"/>
<dbReference type="AlphaFoldDB" id="A0A9D8Q0Z9"/>
<evidence type="ECO:0000313" key="3">
    <source>
        <dbReference type="Proteomes" id="UP000664815"/>
    </source>
</evidence>
<feature type="transmembrane region" description="Helical" evidence="1">
    <location>
        <begin position="396"/>
        <end position="420"/>
    </location>
</feature>